<organism evidence="1 2">
    <name type="scientific">Meloidogyne hapla</name>
    <name type="common">Root-knot nematode worm</name>
    <dbReference type="NCBI Taxonomy" id="6305"/>
    <lineage>
        <taxon>Eukaryota</taxon>
        <taxon>Metazoa</taxon>
        <taxon>Ecdysozoa</taxon>
        <taxon>Nematoda</taxon>
        <taxon>Chromadorea</taxon>
        <taxon>Rhabditida</taxon>
        <taxon>Tylenchina</taxon>
        <taxon>Tylenchomorpha</taxon>
        <taxon>Tylenchoidea</taxon>
        <taxon>Meloidogynidae</taxon>
        <taxon>Meloidogyninae</taxon>
        <taxon>Meloidogyne</taxon>
    </lineage>
</organism>
<dbReference type="WBParaSite" id="MhA1_Contig239.frz3.gene41">
    <property type="protein sequence ID" value="MhA1_Contig239.frz3.gene41"/>
    <property type="gene ID" value="MhA1_Contig239.frz3.gene41"/>
</dbReference>
<evidence type="ECO:0000313" key="1">
    <source>
        <dbReference type="Proteomes" id="UP000095281"/>
    </source>
</evidence>
<reference evidence="2" key="1">
    <citation type="submission" date="2016-11" db="UniProtKB">
        <authorList>
            <consortium name="WormBaseParasite"/>
        </authorList>
    </citation>
    <scope>IDENTIFICATION</scope>
</reference>
<name>A0A1I8BHD2_MELHA</name>
<dbReference type="AlphaFoldDB" id="A0A1I8BHD2"/>
<evidence type="ECO:0000313" key="2">
    <source>
        <dbReference type="WBParaSite" id="MhA1_Contig239.frz3.gene41"/>
    </source>
</evidence>
<accession>A0A1I8BHD2</accession>
<dbReference type="Proteomes" id="UP000095281">
    <property type="component" value="Unplaced"/>
</dbReference>
<protein>
    <submittedName>
        <fullName evidence="2">Uncharacterized protein</fullName>
    </submittedName>
</protein>
<sequence length="139" mass="15433">MILSHLKNNAKVRNWTLREGRPNRNVHASAVSGTCINMDEDKSWNEDNRISPKITSVHSPSSCTTELDWSAYAALLQTNTGDLVDILAAATDGQEINEREQIIEAVNEASLKSVIQFRSDQKADGHLMATEDKKEPLSQ</sequence>
<keyword evidence="1" id="KW-1185">Reference proteome</keyword>
<proteinExistence type="predicted"/>